<reference evidence="2 3" key="1">
    <citation type="journal article" date="2015" name="Genome Biol. Evol.">
        <title>Comparative Genomics of a Bacterivorous Green Alga Reveals Evolutionary Causalities and Consequences of Phago-Mixotrophic Mode of Nutrition.</title>
        <authorList>
            <person name="Burns J.A."/>
            <person name="Paasch A."/>
            <person name="Narechania A."/>
            <person name="Kim E."/>
        </authorList>
    </citation>
    <scope>NUCLEOTIDE SEQUENCE [LARGE SCALE GENOMIC DNA]</scope>
    <source>
        <strain evidence="2 3">PLY_AMNH</strain>
    </source>
</reference>
<keyword evidence="3" id="KW-1185">Reference proteome</keyword>
<evidence type="ECO:0000313" key="2">
    <source>
        <dbReference type="EMBL" id="KAK3274279.1"/>
    </source>
</evidence>
<dbReference type="Proteomes" id="UP001190700">
    <property type="component" value="Unassembled WGS sequence"/>
</dbReference>
<evidence type="ECO:0000313" key="3">
    <source>
        <dbReference type="Proteomes" id="UP001190700"/>
    </source>
</evidence>
<feature type="region of interest" description="Disordered" evidence="1">
    <location>
        <begin position="1"/>
        <end position="51"/>
    </location>
</feature>
<dbReference type="AlphaFoldDB" id="A0AAE0L771"/>
<evidence type="ECO:0000256" key="1">
    <source>
        <dbReference type="SAM" id="MobiDB-lite"/>
    </source>
</evidence>
<dbReference type="EMBL" id="LGRX02007815">
    <property type="protein sequence ID" value="KAK3274279.1"/>
    <property type="molecule type" value="Genomic_DNA"/>
</dbReference>
<proteinExistence type="predicted"/>
<feature type="non-terminal residue" evidence="2">
    <location>
        <position position="1"/>
    </location>
</feature>
<accession>A0AAE0L771</accession>
<feature type="compositionally biased region" description="Basic and acidic residues" evidence="1">
    <location>
        <begin position="1"/>
        <end position="37"/>
    </location>
</feature>
<protein>
    <submittedName>
        <fullName evidence="2">Uncharacterized protein</fullName>
    </submittedName>
</protein>
<gene>
    <name evidence="2" type="ORF">CYMTET_17532</name>
</gene>
<sequence>EARLSEEARGGGHQLEKHRLYRLQRDPSKDESGEQKAGKTWASGSKMEHGHPEKLMEAAQNKIRQMTRQSAAVVQSSKLADVDNLEVLQGTDKKRAWGTNRAHLKSEVTELAGDDAQEEE</sequence>
<name>A0AAE0L771_9CHLO</name>
<organism evidence="2 3">
    <name type="scientific">Cymbomonas tetramitiformis</name>
    <dbReference type="NCBI Taxonomy" id="36881"/>
    <lineage>
        <taxon>Eukaryota</taxon>
        <taxon>Viridiplantae</taxon>
        <taxon>Chlorophyta</taxon>
        <taxon>Pyramimonadophyceae</taxon>
        <taxon>Pyramimonadales</taxon>
        <taxon>Pyramimonadaceae</taxon>
        <taxon>Cymbomonas</taxon>
    </lineage>
</organism>
<comment type="caution">
    <text evidence="2">The sequence shown here is derived from an EMBL/GenBank/DDBJ whole genome shotgun (WGS) entry which is preliminary data.</text>
</comment>